<dbReference type="GO" id="GO:0016020">
    <property type="term" value="C:membrane"/>
    <property type="evidence" value="ECO:0007669"/>
    <property type="project" value="InterPro"/>
</dbReference>
<protein>
    <submittedName>
        <fullName evidence="8">Nuclease</fullName>
    </submittedName>
</protein>
<dbReference type="InterPro" id="IPR038081">
    <property type="entry name" value="CalX-like_sf"/>
</dbReference>
<dbReference type="Pfam" id="PF03160">
    <property type="entry name" value="Calx-beta"/>
    <property type="match status" value="1"/>
</dbReference>
<evidence type="ECO:0000313" key="10">
    <source>
        <dbReference type="Proteomes" id="UP000239710"/>
    </source>
</evidence>
<feature type="domain" description="LTD" evidence="6">
    <location>
        <begin position="19"/>
        <end position="170"/>
    </location>
</feature>
<dbReference type="GO" id="GO:0007154">
    <property type="term" value="P:cell communication"/>
    <property type="evidence" value="ECO:0007669"/>
    <property type="project" value="InterPro"/>
</dbReference>
<dbReference type="OrthoDB" id="9800417at2"/>
<dbReference type="CDD" id="cd04486">
    <property type="entry name" value="YhcR_OBF_like"/>
    <property type="match status" value="1"/>
</dbReference>
<keyword evidence="1 5" id="KW-0732">Signal</keyword>
<evidence type="ECO:0000256" key="2">
    <source>
        <dbReference type="ARBA" id="ARBA00022737"/>
    </source>
</evidence>
<proteinExistence type="predicted"/>
<keyword evidence="3" id="KW-0106">Calcium</keyword>
<evidence type="ECO:0000256" key="1">
    <source>
        <dbReference type="ARBA" id="ARBA00022729"/>
    </source>
</evidence>
<evidence type="ECO:0000256" key="4">
    <source>
        <dbReference type="SAM" id="MobiDB-lite"/>
    </source>
</evidence>
<dbReference type="InterPro" id="IPR003644">
    <property type="entry name" value="Calx_beta"/>
</dbReference>
<evidence type="ECO:0000256" key="3">
    <source>
        <dbReference type="ARBA" id="ARBA00022837"/>
    </source>
</evidence>
<dbReference type="SMART" id="SM00237">
    <property type="entry name" value="Calx_beta"/>
    <property type="match status" value="1"/>
</dbReference>
<dbReference type="SUPFAM" id="SSF56219">
    <property type="entry name" value="DNase I-like"/>
    <property type="match status" value="1"/>
</dbReference>
<evidence type="ECO:0000313" key="7">
    <source>
        <dbReference type="EMBL" id="PPV07066.1"/>
    </source>
</evidence>
<dbReference type="RefSeq" id="WP_065468214.1">
    <property type="nucleotide sequence ID" value="NZ_FLTX01000030.1"/>
</dbReference>
<dbReference type="Proteomes" id="UP000239710">
    <property type="component" value="Unassembled WGS sequence"/>
</dbReference>
<evidence type="ECO:0000256" key="5">
    <source>
        <dbReference type="SAM" id="SignalP"/>
    </source>
</evidence>
<accession>A0A1C3NL96</accession>
<dbReference type="PANTHER" id="PTHR42834">
    <property type="entry name" value="ENDONUCLEASE/EXONUCLEASE/PHOSPHATASE FAMILY PROTEIN (AFU_ORTHOLOGUE AFUA_3G09210)"/>
    <property type="match status" value="1"/>
</dbReference>
<dbReference type="InterPro" id="IPR001434">
    <property type="entry name" value="OmcB-like_DUF11"/>
</dbReference>
<dbReference type="InterPro" id="IPR001322">
    <property type="entry name" value="Lamin_tail_dom"/>
</dbReference>
<dbReference type="Gene3D" id="2.60.40.2030">
    <property type="match status" value="1"/>
</dbReference>
<evidence type="ECO:0000259" key="6">
    <source>
        <dbReference type="PROSITE" id="PS51841"/>
    </source>
</evidence>
<evidence type="ECO:0000313" key="9">
    <source>
        <dbReference type="Proteomes" id="UP000092503"/>
    </source>
</evidence>
<feature type="region of interest" description="Disordered" evidence="4">
    <location>
        <begin position="1032"/>
        <end position="1060"/>
    </location>
</feature>
<dbReference type="EMBL" id="FLTX01000030">
    <property type="protein sequence ID" value="SBV51203.1"/>
    <property type="molecule type" value="Genomic_DNA"/>
</dbReference>
<dbReference type="Pfam" id="PF00932">
    <property type="entry name" value="LTD"/>
    <property type="match status" value="1"/>
</dbReference>
<dbReference type="AlphaFoldDB" id="A0A1C3NL96"/>
<dbReference type="EMBL" id="MDCE01000011">
    <property type="protein sequence ID" value="PPV07066.1"/>
    <property type="molecule type" value="Genomic_DNA"/>
</dbReference>
<gene>
    <name evidence="8" type="ORF">XBLMG947_1989</name>
    <name evidence="7" type="ORF">XbrCFBP1976_09660</name>
</gene>
<dbReference type="InterPro" id="IPR036691">
    <property type="entry name" value="Endo/exonu/phosph_ase_sf"/>
</dbReference>
<sequence>MHVLQRRAAVFLCALAIAGHANAQVVISQVYGGGGNSGATLRSDFIELHNIGSATVNLDGWSVQYASAAGSSWQVTPLAGSVPAGGYYLIKQADGSGGSVALPTPDATGTLALSGTAGKVALRNSASALSGTCPTGNADLVGYGSNASCAEGNGPTPAPSNTLSVLRAGDGCTDTDNNAADFVPGTPTPRNSASAARLCSGGGQPVATLADVSQAEGNSGSRSIVFTLSLSQPAGAGGVSFTATTVDGTATAGSDYVALPATSLRIAAGERTATIAVDVLGDTVSEPDERFSLQISGLTGALPATLSATGTLLNDDFNLLPIHAIQGKGARSPLEGQVVATSGIVTARRSAGFFLQAPDTEADADPSSSEGVYVYTGSAPPDAAAIGNRVRVQGTVIEYVPTADLTQPPLTEIGGSVTVLADSTGNPLPAPVMLRPDFPNPNGAFDQLEALEGMRVAAASLTVNTPTGGSVNETNATATSNGVSHAVVTGVPRAYREPGVQLPDPLPAGSPAGVPRWNTNPEVIAVGSAGVGAERLDLASGCLVLNVVGPLDYSFRRYTLYPERTPQVACNGADQPRPAPMPQADDVAVATYNMERFFDDQNDPAIGEPVLTPAAFQARLNKASLAIRNYLHTPDVLGTVEVENLSVLQTLAARVNADAVAAGQQDPRYVAYLQEGNDVGGIDVGFLIKTAEVAGGVPRVEVLSIAQEGKTTTWTEPAGGVSLLNERPPLVLTANVHQADGRTLPLTAIVVHQRSLNGAETDDAAGTRIRAKRQAQAEYLARLLQTRQQLNPDENVLVMGDVNAFEFNDGYVDAMGTVTGKPAPDAQTVVGGDGADLVDPDYTDLTWFNTPDQSYSYAFDGNVQSLDHILANDALMRAPQIASLSVGHARINADFPGTARNDANTPTRLSDHDPTVVLLRMTKQVNADLGVVVTAARAQVTEGERIDYTVDVENRGPDRAPFTALALVFDLPVRARITAPTGWICQNQTNATQTTFTCNLPALNPGAKQSFTVHLDASPELAGRTLMLAGSVASQSPDPQPNNNTDTDTDTATVKVQARPQPRSDLAVRLDGPTSLPTTAFNATYRVLLDNVGAAPAQRTSLVIEGNTVSALSQLVPPQGWRCDKQTQSLRSARVVCSTTAVVLPGTQAAFQLTVAARPIPAEGAVRVQATATSSSPDANPADNIALIVTPIGGGDGRR</sequence>
<evidence type="ECO:0000313" key="8">
    <source>
        <dbReference type="EMBL" id="SBV51203.1"/>
    </source>
</evidence>
<reference evidence="8 9" key="1">
    <citation type="submission" date="2016-06" db="EMBL/GenBank/DDBJ databases">
        <authorList>
            <person name="Kjaerup R.B."/>
            <person name="Dalgaard T.S."/>
            <person name="Juul-Madsen H.R."/>
        </authorList>
    </citation>
    <scope>NUCLEOTIDE SEQUENCE [LARGE SCALE GENOMIC DNA]</scope>
    <source>
        <strain evidence="8">LMG947</strain>
    </source>
</reference>
<dbReference type="PANTHER" id="PTHR42834:SF1">
    <property type="entry name" value="ENDONUCLEASE_EXONUCLEASE_PHOSPHATASE FAMILY PROTEIN (AFU_ORTHOLOGUE AFUA_3G09210)"/>
    <property type="match status" value="1"/>
</dbReference>
<dbReference type="Gene3D" id="3.60.10.10">
    <property type="entry name" value="Endonuclease/exonuclease/phosphatase"/>
    <property type="match status" value="1"/>
</dbReference>
<name>A0A1C3NL96_9XANT</name>
<feature type="signal peptide" evidence="5">
    <location>
        <begin position="1"/>
        <end position="23"/>
    </location>
</feature>
<dbReference type="PROSITE" id="PS51841">
    <property type="entry name" value="LTD"/>
    <property type="match status" value="1"/>
</dbReference>
<feature type="chain" id="PRO_5008679218" evidence="5">
    <location>
        <begin position="24"/>
        <end position="1199"/>
    </location>
</feature>
<dbReference type="Pfam" id="PF03372">
    <property type="entry name" value="Exo_endo_phos"/>
    <property type="match status" value="1"/>
</dbReference>
<dbReference type="Pfam" id="PF01345">
    <property type="entry name" value="DUF11"/>
    <property type="match status" value="1"/>
</dbReference>
<dbReference type="Proteomes" id="UP000092503">
    <property type="component" value="Unassembled WGS sequence"/>
</dbReference>
<keyword evidence="10" id="KW-1185">Reference proteome</keyword>
<dbReference type="SUPFAM" id="SSF141072">
    <property type="entry name" value="CalX-like"/>
    <property type="match status" value="1"/>
</dbReference>
<reference evidence="7 10" key="2">
    <citation type="submission" date="2016-08" db="EMBL/GenBank/DDBJ databases">
        <title>Evolution of the type three secretion system and type three effector repertoires in Xanthomonas.</title>
        <authorList>
            <person name="Merda D."/>
            <person name="Briand M."/>
            <person name="Bosis E."/>
            <person name="Rousseau C."/>
            <person name="Portier P."/>
            <person name="Jacques M.-A."/>
            <person name="Fischer-Le Saux M."/>
        </authorList>
    </citation>
    <scope>NUCLEOTIDE SEQUENCE [LARGE SCALE GENOMIC DNA]</scope>
    <source>
        <strain evidence="7 10">CFBP1976</strain>
    </source>
</reference>
<dbReference type="InterPro" id="IPR005135">
    <property type="entry name" value="Endo/exonuclease/phosphatase"/>
</dbReference>
<dbReference type="STRING" id="56449.XBLMG947_1989"/>
<keyword evidence="2" id="KW-0677">Repeat</keyword>
<organism evidence="8 9">
    <name type="scientific">Xanthomonas bromi</name>
    <dbReference type="NCBI Taxonomy" id="56449"/>
    <lineage>
        <taxon>Bacteria</taxon>
        <taxon>Pseudomonadati</taxon>
        <taxon>Pseudomonadota</taxon>
        <taxon>Gammaproteobacteria</taxon>
        <taxon>Lysobacterales</taxon>
        <taxon>Lysobacteraceae</taxon>
        <taxon>Xanthomonas</taxon>
    </lineage>
</organism>